<dbReference type="InterPro" id="IPR015366">
    <property type="entry name" value="S53_propep"/>
</dbReference>
<proteinExistence type="predicted"/>
<dbReference type="InterPro" id="IPR030400">
    <property type="entry name" value="Sedolisin_dom"/>
</dbReference>
<dbReference type="GO" id="GO:0046872">
    <property type="term" value="F:metal ion binding"/>
    <property type="evidence" value="ECO:0007669"/>
    <property type="project" value="UniProtKB-KW"/>
</dbReference>
<dbReference type="GO" id="GO:0008240">
    <property type="term" value="F:tripeptidyl-peptidase activity"/>
    <property type="evidence" value="ECO:0007669"/>
    <property type="project" value="TreeGrafter"/>
</dbReference>
<keyword evidence="8" id="KW-0732">Signal</keyword>
<sequence length="555" mass="57570">MRLRSTSLLLAFGLSLTAAPALAAPPPPKSFTVVLKLRDGAERFALDVSTPGNPLYGKFLSPAEFTARYAPTADQVTRVRALLAKSGFTVGETAEGNRWISATASPARLARAASPDILAIAENTPSVVSTSDAPRSAGCSGFWGQQHQDLPAAYDRTSFPTTLCGYGADQLQTAYDLKPSLVAGRDGHGVTVAVIGVFDSPTGFKDANAHATAYGQPPFASGQYTRKLFKPFSPSAPCGGRSAWYRSQTRDVEAVHAVAPGAKVLYVGARDCAEGIDEALNWVVQNKPATIVSNSYVYRGENLPAAQIQKTHSLLVQAAAEGIGFVYASGDSGDETINGLPAQPDYPASDPLVTAVGGTSLAIDQAGRRQFETGWGTALNRVVAGAYPLPQPGTFTAGSGGGTSTLFAQPDYQRRKVPAALSRRYGSAPMRVTPDVAAVADPYTGFVMGQTVGGQFGLSTTGGTELASSLFAGILALASTDRPTPIGFANPLLYSLKAASFHDILPDRVPLGASTPDGSALVTFDRDSSLSTGYGYDAVTGLGTPDAGFVTALGS</sequence>
<evidence type="ECO:0000313" key="10">
    <source>
        <dbReference type="EMBL" id="SDW48743.1"/>
    </source>
</evidence>
<dbReference type="GO" id="GO:0004252">
    <property type="term" value="F:serine-type endopeptidase activity"/>
    <property type="evidence" value="ECO:0007669"/>
    <property type="project" value="InterPro"/>
</dbReference>
<dbReference type="CDD" id="cd11377">
    <property type="entry name" value="Pro-peptidase_S53"/>
    <property type="match status" value="1"/>
</dbReference>
<comment type="cofactor">
    <cofactor evidence="1">
        <name>Ca(2+)</name>
        <dbReference type="ChEBI" id="CHEBI:29108"/>
    </cofactor>
</comment>
<evidence type="ECO:0000313" key="11">
    <source>
        <dbReference type="Proteomes" id="UP000199515"/>
    </source>
</evidence>
<evidence type="ECO:0000256" key="2">
    <source>
        <dbReference type="ARBA" id="ARBA00022670"/>
    </source>
</evidence>
<accession>A0A1H2TXP5</accession>
<dbReference type="PANTHER" id="PTHR14218:SF15">
    <property type="entry name" value="TRIPEPTIDYL-PEPTIDASE 1"/>
    <property type="match status" value="1"/>
</dbReference>
<dbReference type="SMART" id="SM00944">
    <property type="entry name" value="Pro-kuma_activ"/>
    <property type="match status" value="1"/>
</dbReference>
<dbReference type="InterPro" id="IPR050819">
    <property type="entry name" value="Tripeptidyl-peptidase_I"/>
</dbReference>
<evidence type="ECO:0000256" key="1">
    <source>
        <dbReference type="ARBA" id="ARBA00001913"/>
    </source>
</evidence>
<feature type="chain" id="PRO_5011547055" evidence="8">
    <location>
        <begin position="24"/>
        <end position="555"/>
    </location>
</feature>
<organism evidence="10 11">
    <name type="scientific">Amycolatopsis xylanica</name>
    <dbReference type="NCBI Taxonomy" id="589385"/>
    <lineage>
        <taxon>Bacteria</taxon>
        <taxon>Bacillati</taxon>
        <taxon>Actinomycetota</taxon>
        <taxon>Actinomycetes</taxon>
        <taxon>Pseudonocardiales</taxon>
        <taxon>Pseudonocardiaceae</taxon>
        <taxon>Amycolatopsis</taxon>
    </lineage>
</organism>
<keyword evidence="4" id="KW-0378">Hydrolase</keyword>
<keyword evidence="5" id="KW-0720">Serine protease</keyword>
<dbReference type="Gene3D" id="3.40.50.200">
    <property type="entry name" value="Peptidase S8/S53 domain"/>
    <property type="match status" value="1"/>
</dbReference>
<dbReference type="AlphaFoldDB" id="A0A1H2TXP5"/>
<dbReference type="RefSeq" id="WP_091286503.1">
    <property type="nucleotide sequence ID" value="NZ_FNON01000001.1"/>
</dbReference>
<evidence type="ECO:0000256" key="7">
    <source>
        <dbReference type="ARBA" id="ARBA00023145"/>
    </source>
</evidence>
<reference evidence="10 11" key="1">
    <citation type="submission" date="2016-10" db="EMBL/GenBank/DDBJ databases">
        <authorList>
            <person name="de Groot N.N."/>
        </authorList>
    </citation>
    <scope>NUCLEOTIDE SEQUENCE [LARGE SCALE GENOMIC DNA]</scope>
    <source>
        <strain evidence="10 11">CPCC 202699</strain>
    </source>
</reference>
<evidence type="ECO:0000256" key="4">
    <source>
        <dbReference type="ARBA" id="ARBA00022801"/>
    </source>
</evidence>
<name>A0A1H2TXP5_9PSEU</name>
<dbReference type="SUPFAM" id="SSF54897">
    <property type="entry name" value="Protease propeptides/inhibitors"/>
    <property type="match status" value="1"/>
</dbReference>
<dbReference type="Pfam" id="PF09286">
    <property type="entry name" value="Pro-kuma_activ"/>
    <property type="match status" value="1"/>
</dbReference>
<keyword evidence="11" id="KW-1185">Reference proteome</keyword>
<keyword evidence="7" id="KW-0865">Zymogen</keyword>
<dbReference type="EMBL" id="FNON01000001">
    <property type="protein sequence ID" value="SDW48743.1"/>
    <property type="molecule type" value="Genomic_DNA"/>
</dbReference>
<keyword evidence="2" id="KW-0645">Protease</keyword>
<dbReference type="Pfam" id="PF00082">
    <property type="entry name" value="Peptidase_S8"/>
    <property type="match status" value="1"/>
</dbReference>
<evidence type="ECO:0000256" key="5">
    <source>
        <dbReference type="ARBA" id="ARBA00022825"/>
    </source>
</evidence>
<evidence type="ECO:0000256" key="3">
    <source>
        <dbReference type="ARBA" id="ARBA00022723"/>
    </source>
</evidence>
<dbReference type="CDD" id="cd04056">
    <property type="entry name" value="Peptidases_S53"/>
    <property type="match status" value="1"/>
</dbReference>
<dbReference type="PROSITE" id="PS51695">
    <property type="entry name" value="SEDOLISIN"/>
    <property type="match status" value="1"/>
</dbReference>
<feature type="domain" description="Peptidase S53" evidence="9">
    <location>
        <begin position="165"/>
        <end position="555"/>
    </location>
</feature>
<evidence type="ECO:0000256" key="8">
    <source>
        <dbReference type="SAM" id="SignalP"/>
    </source>
</evidence>
<dbReference type="GO" id="GO:0006508">
    <property type="term" value="P:proteolysis"/>
    <property type="evidence" value="ECO:0007669"/>
    <property type="project" value="UniProtKB-KW"/>
</dbReference>
<dbReference type="InterPro" id="IPR000209">
    <property type="entry name" value="Peptidase_S8/S53_dom"/>
</dbReference>
<dbReference type="STRING" id="589385.SAMN05421504_101723"/>
<dbReference type="InterPro" id="IPR036852">
    <property type="entry name" value="Peptidase_S8/S53_dom_sf"/>
</dbReference>
<evidence type="ECO:0000259" key="9">
    <source>
        <dbReference type="PROSITE" id="PS51695"/>
    </source>
</evidence>
<gene>
    <name evidence="10" type="ORF">SAMN05421504_101723</name>
</gene>
<feature type="signal peptide" evidence="8">
    <location>
        <begin position="1"/>
        <end position="23"/>
    </location>
</feature>
<protein>
    <submittedName>
        <fullName evidence="10">Pro-kumamolisin, activation domain</fullName>
    </submittedName>
</protein>
<evidence type="ECO:0000256" key="6">
    <source>
        <dbReference type="ARBA" id="ARBA00022837"/>
    </source>
</evidence>
<dbReference type="PANTHER" id="PTHR14218">
    <property type="entry name" value="PROTEASE S8 TRIPEPTIDYL PEPTIDASE I CLN2"/>
    <property type="match status" value="1"/>
</dbReference>
<keyword evidence="3" id="KW-0479">Metal-binding</keyword>
<dbReference type="SUPFAM" id="SSF52743">
    <property type="entry name" value="Subtilisin-like"/>
    <property type="match status" value="1"/>
</dbReference>
<keyword evidence="6" id="KW-0106">Calcium</keyword>
<dbReference type="Proteomes" id="UP000199515">
    <property type="component" value="Unassembled WGS sequence"/>
</dbReference>
<dbReference type="OrthoDB" id="3480681at2"/>